<organism evidence="6 7">
    <name type="scientific">Dryococelus australis</name>
    <dbReference type="NCBI Taxonomy" id="614101"/>
    <lineage>
        <taxon>Eukaryota</taxon>
        <taxon>Metazoa</taxon>
        <taxon>Ecdysozoa</taxon>
        <taxon>Arthropoda</taxon>
        <taxon>Hexapoda</taxon>
        <taxon>Insecta</taxon>
        <taxon>Pterygota</taxon>
        <taxon>Neoptera</taxon>
        <taxon>Polyneoptera</taxon>
        <taxon>Phasmatodea</taxon>
        <taxon>Verophasmatodea</taxon>
        <taxon>Anareolatae</taxon>
        <taxon>Phasmatidae</taxon>
        <taxon>Eurycanthinae</taxon>
        <taxon>Dryococelus</taxon>
    </lineage>
</organism>
<dbReference type="Gene3D" id="3.40.395.10">
    <property type="entry name" value="Adenoviral Proteinase, Chain A"/>
    <property type="match status" value="1"/>
</dbReference>
<evidence type="ECO:0000259" key="5">
    <source>
        <dbReference type="PROSITE" id="PS50600"/>
    </source>
</evidence>
<feature type="domain" description="Ubiquitin-like protease family profile" evidence="5">
    <location>
        <begin position="18"/>
        <end position="179"/>
    </location>
</feature>
<dbReference type="PROSITE" id="PS50600">
    <property type="entry name" value="ULP_PROTEASE"/>
    <property type="match status" value="1"/>
</dbReference>
<keyword evidence="3" id="KW-0378">Hydrolase</keyword>
<evidence type="ECO:0000256" key="4">
    <source>
        <dbReference type="ARBA" id="ARBA00022807"/>
    </source>
</evidence>
<evidence type="ECO:0000313" key="7">
    <source>
        <dbReference type="Proteomes" id="UP001159363"/>
    </source>
</evidence>
<proteinExistence type="inferred from homology"/>
<dbReference type="PANTHER" id="PTHR46468">
    <property type="entry name" value="SENTRIN-SPECIFIC PROTEASE 8"/>
    <property type="match status" value="1"/>
</dbReference>
<evidence type="ECO:0000256" key="3">
    <source>
        <dbReference type="ARBA" id="ARBA00022801"/>
    </source>
</evidence>
<evidence type="ECO:0000256" key="1">
    <source>
        <dbReference type="ARBA" id="ARBA00005234"/>
    </source>
</evidence>
<reference evidence="6 7" key="1">
    <citation type="submission" date="2023-02" db="EMBL/GenBank/DDBJ databases">
        <title>LHISI_Scaffold_Assembly.</title>
        <authorList>
            <person name="Stuart O.P."/>
            <person name="Cleave R."/>
            <person name="Magrath M.J.L."/>
            <person name="Mikheyev A.S."/>
        </authorList>
    </citation>
    <scope>NUCLEOTIDE SEQUENCE [LARGE SCALE GENOMIC DNA]</scope>
    <source>
        <strain evidence="6">Daus_M_001</strain>
        <tissue evidence="6">Leg muscle</tissue>
    </source>
</reference>
<dbReference type="InterPro" id="IPR003653">
    <property type="entry name" value="Peptidase_C48_C"/>
</dbReference>
<keyword evidence="7" id="KW-1185">Reference proteome</keyword>
<dbReference type="InterPro" id="IPR044613">
    <property type="entry name" value="Nep1/2-like"/>
</dbReference>
<dbReference type="PANTHER" id="PTHR46468:SF1">
    <property type="entry name" value="SENTRIN-SPECIFIC PROTEASE 8"/>
    <property type="match status" value="1"/>
</dbReference>
<dbReference type="Proteomes" id="UP001159363">
    <property type="component" value="Chromosome 1"/>
</dbReference>
<comment type="caution">
    <text evidence="6">The sequence shown here is derived from an EMBL/GenBank/DDBJ whole genome shotgun (WGS) entry which is preliminary data.</text>
</comment>
<dbReference type="EMBL" id="JARBHB010000001">
    <property type="protein sequence ID" value="KAJ8898250.1"/>
    <property type="molecule type" value="Genomic_DNA"/>
</dbReference>
<dbReference type="InterPro" id="IPR038765">
    <property type="entry name" value="Papain-like_cys_pep_sf"/>
</dbReference>
<comment type="similarity">
    <text evidence="1">Belongs to the peptidase C48 family.</text>
</comment>
<evidence type="ECO:0000313" key="6">
    <source>
        <dbReference type="EMBL" id="KAJ8898250.1"/>
    </source>
</evidence>
<sequence>MILTMKKHDPVVLDFHDILVHQSDVELLEGPHWLNDTLISFYFAYLENTVYGTDQRFLFVCPDVTQCLKVSAARDMGVFLEPLKATEKSFIFFAVNDCSNVESPGGSHWSLLVFSKSENMFFHLDSMKWANEKEAKGLARNLATYLCKNTPGSYQEVVTLQQENGYDCGIHLVCNAEHLARFCAVDGKIKDCGKVLQSAIGEMRNSLLNLIRNGFT</sequence>
<name>A0ABQ9INI5_9NEOP</name>
<accession>A0ABQ9INI5</accession>
<keyword evidence="4" id="KW-0788">Thiol protease</keyword>
<dbReference type="Pfam" id="PF02902">
    <property type="entry name" value="Peptidase_C48"/>
    <property type="match status" value="1"/>
</dbReference>
<dbReference type="SUPFAM" id="SSF54001">
    <property type="entry name" value="Cysteine proteinases"/>
    <property type="match status" value="1"/>
</dbReference>
<evidence type="ECO:0000256" key="2">
    <source>
        <dbReference type="ARBA" id="ARBA00022670"/>
    </source>
</evidence>
<keyword evidence="2" id="KW-0645">Protease</keyword>
<gene>
    <name evidence="6" type="ORF">PR048_003610</name>
</gene>
<protein>
    <recommendedName>
        <fullName evidence="5">Ubiquitin-like protease family profile domain-containing protein</fullName>
    </recommendedName>
</protein>